<gene>
    <name evidence="2" type="ORF">AMC81_CH00321</name>
</gene>
<dbReference type="PROSITE" id="PS50995">
    <property type="entry name" value="HTH_MARR_2"/>
    <property type="match status" value="1"/>
</dbReference>
<dbReference type="PRINTS" id="PR00598">
    <property type="entry name" value="HTHMARR"/>
</dbReference>
<dbReference type="InterPro" id="IPR036390">
    <property type="entry name" value="WH_DNA-bd_sf"/>
</dbReference>
<dbReference type="Proteomes" id="UP000078551">
    <property type="component" value="Chromosome"/>
</dbReference>
<reference evidence="2 3" key="1">
    <citation type="submission" date="2015-11" db="EMBL/GenBank/DDBJ databases">
        <title>The limits of bacterial species coexistence and the symbiotic plasmid transference in sympatric Rhizobium populations.</title>
        <authorList>
            <person name="Perez-Carrascal O.M."/>
            <person name="VanInsberghe D."/>
            <person name="Juarez S."/>
            <person name="Polz M.F."/>
            <person name="Vinuesa P."/>
            <person name="Gonzalez V."/>
        </authorList>
    </citation>
    <scope>NUCLEOTIDE SEQUENCE [LARGE SCALE GENOMIC DNA]</scope>
    <source>
        <strain evidence="2 3">N771</strain>
    </source>
</reference>
<accession>A0ABM6C4S7</accession>
<dbReference type="InterPro" id="IPR000835">
    <property type="entry name" value="HTH_MarR-typ"/>
</dbReference>
<dbReference type="EMBL" id="CP013568">
    <property type="protein sequence ID" value="ANL83149.1"/>
    <property type="molecule type" value="Genomic_DNA"/>
</dbReference>
<dbReference type="PANTHER" id="PTHR33164">
    <property type="entry name" value="TRANSCRIPTIONAL REGULATOR, MARR FAMILY"/>
    <property type="match status" value="1"/>
</dbReference>
<evidence type="ECO:0000313" key="2">
    <source>
        <dbReference type="EMBL" id="ANL83149.1"/>
    </source>
</evidence>
<sequence>MHIIAIAPLFKLNVIASMSEKPPTPSNAVTGAWIHIMRARDRLLAAIESDFKAAKMPPLSWYDVLWELARSEDKRLRPYEIEERTLLAQYNLSRLVDRLEREGMVLRETFDEDARGRWVVITDAGLQLRERMWTVYAKSIEANIGCRLSESEANSISALLARFL</sequence>
<proteinExistence type="predicted"/>
<dbReference type="PANTHER" id="PTHR33164:SF104">
    <property type="entry name" value="TRANSCRIPTIONAL REGULATORY PROTEIN"/>
    <property type="match status" value="1"/>
</dbReference>
<protein>
    <submittedName>
        <fullName evidence="2">MarR family transcriptional regulator protein</fullName>
    </submittedName>
</protein>
<dbReference type="Pfam" id="PF12802">
    <property type="entry name" value="MarR_2"/>
    <property type="match status" value="1"/>
</dbReference>
<evidence type="ECO:0000313" key="3">
    <source>
        <dbReference type="Proteomes" id="UP000078551"/>
    </source>
</evidence>
<dbReference type="Gene3D" id="1.10.10.10">
    <property type="entry name" value="Winged helix-like DNA-binding domain superfamily/Winged helix DNA-binding domain"/>
    <property type="match status" value="1"/>
</dbReference>
<dbReference type="InterPro" id="IPR039422">
    <property type="entry name" value="MarR/SlyA-like"/>
</dbReference>
<dbReference type="InterPro" id="IPR036388">
    <property type="entry name" value="WH-like_DNA-bd_sf"/>
</dbReference>
<evidence type="ECO:0000259" key="1">
    <source>
        <dbReference type="PROSITE" id="PS50995"/>
    </source>
</evidence>
<dbReference type="SMART" id="SM00347">
    <property type="entry name" value="HTH_MARR"/>
    <property type="match status" value="1"/>
</dbReference>
<name>A0ABM6C4S7_9HYPH</name>
<organism evidence="2 3">
    <name type="scientific">Rhizobium phaseoli</name>
    <dbReference type="NCBI Taxonomy" id="396"/>
    <lineage>
        <taxon>Bacteria</taxon>
        <taxon>Pseudomonadati</taxon>
        <taxon>Pseudomonadota</taxon>
        <taxon>Alphaproteobacteria</taxon>
        <taxon>Hyphomicrobiales</taxon>
        <taxon>Rhizobiaceae</taxon>
        <taxon>Rhizobium/Agrobacterium group</taxon>
        <taxon>Rhizobium</taxon>
    </lineage>
</organism>
<dbReference type="SUPFAM" id="SSF46785">
    <property type="entry name" value="Winged helix' DNA-binding domain"/>
    <property type="match status" value="1"/>
</dbReference>
<keyword evidence="3" id="KW-1185">Reference proteome</keyword>
<feature type="domain" description="HTH marR-type" evidence="1">
    <location>
        <begin position="26"/>
        <end position="164"/>
    </location>
</feature>